<dbReference type="OrthoDB" id="69748at2"/>
<dbReference type="Proteomes" id="UP000029453">
    <property type="component" value="Unassembled WGS sequence"/>
</dbReference>
<dbReference type="Pfam" id="PF13565">
    <property type="entry name" value="HTH_32"/>
    <property type="match status" value="1"/>
</dbReference>
<sequence length="144" mass="16215">MPFQSKKEKLVLSIADREMLQRISHARSEEYRRVERARILLHYADGLSIPKIAEILGTTVPKVNRCVDKSLALGPDAALGEEQRSGRPSVVTPEAKAWVISLACQKPKDLGYLYEVWTQRLLAQHVRNHAVTEGHDCLSRMSPS</sequence>
<organism evidence="1 2">
    <name type="scientific">Paenibacillus popilliae ATCC 14706</name>
    <dbReference type="NCBI Taxonomy" id="1212764"/>
    <lineage>
        <taxon>Bacteria</taxon>
        <taxon>Bacillati</taxon>
        <taxon>Bacillota</taxon>
        <taxon>Bacilli</taxon>
        <taxon>Bacillales</taxon>
        <taxon>Paenibacillaceae</taxon>
        <taxon>Paenibacillus</taxon>
    </lineage>
</organism>
<dbReference type="RefSeq" id="WP_006288110.1">
    <property type="nucleotide sequence ID" value="NZ_BALG01000427.1"/>
</dbReference>
<proteinExistence type="predicted"/>
<evidence type="ECO:0000313" key="1">
    <source>
        <dbReference type="EMBL" id="GAC44307.1"/>
    </source>
</evidence>
<gene>
    <name evidence="1" type="ORF">PPOP_3711</name>
</gene>
<protein>
    <submittedName>
        <fullName evidence="1">Transposase and inactivated derivative</fullName>
    </submittedName>
</protein>
<dbReference type="AlphaFoldDB" id="M9LDB0"/>
<dbReference type="EMBL" id="BALG01000427">
    <property type="protein sequence ID" value="GAC44307.1"/>
    <property type="molecule type" value="Genomic_DNA"/>
</dbReference>
<dbReference type="SUPFAM" id="SSF46689">
    <property type="entry name" value="Homeodomain-like"/>
    <property type="match status" value="1"/>
</dbReference>
<comment type="caution">
    <text evidence="1">The sequence shown here is derived from an EMBL/GenBank/DDBJ whole genome shotgun (WGS) entry which is preliminary data.</text>
</comment>
<name>M9LDB0_PAEPP</name>
<dbReference type="InterPro" id="IPR009057">
    <property type="entry name" value="Homeodomain-like_sf"/>
</dbReference>
<evidence type="ECO:0000313" key="2">
    <source>
        <dbReference type="Proteomes" id="UP000029453"/>
    </source>
</evidence>
<keyword evidence="2" id="KW-1185">Reference proteome</keyword>
<feature type="non-terminal residue" evidence="1">
    <location>
        <position position="144"/>
    </location>
</feature>
<accession>M9LDB0</accession>
<reference evidence="1 2" key="1">
    <citation type="submission" date="2012-10" db="EMBL/GenBank/DDBJ databases">
        <title>Draft Genome Sequence of Paenibacillus popilliae ATCC 14706T.</title>
        <authorList>
            <person name="Iiyama K."/>
            <person name="Mori K."/>
            <person name="Mon H."/>
            <person name="Chieda Y."/>
            <person name="Lee J.M."/>
            <person name="Kusakabe T."/>
            <person name="Tashiro K."/>
            <person name="Asano S."/>
            <person name="Yasunaga-Aoki C."/>
            <person name="Shimizu S."/>
        </authorList>
    </citation>
    <scope>NUCLEOTIDE SEQUENCE [LARGE SCALE GENOMIC DNA]</scope>
    <source>
        <strain evidence="1 2">ATCC 14706</strain>
    </source>
</reference>